<proteinExistence type="predicted"/>
<name>A0ACB8CLQ9_DERSI</name>
<organism evidence="1 2">
    <name type="scientific">Dermacentor silvarum</name>
    <name type="common">Tick</name>
    <dbReference type="NCBI Taxonomy" id="543639"/>
    <lineage>
        <taxon>Eukaryota</taxon>
        <taxon>Metazoa</taxon>
        <taxon>Ecdysozoa</taxon>
        <taxon>Arthropoda</taxon>
        <taxon>Chelicerata</taxon>
        <taxon>Arachnida</taxon>
        <taxon>Acari</taxon>
        <taxon>Parasitiformes</taxon>
        <taxon>Ixodida</taxon>
        <taxon>Ixodoidea</taxon>
        <taxon>Ixodidae</taxon>
        <taxon>Rhipicephalinae</taxon>
        <taxon>Dermacentor</taxon>
    </lineage>
</organism>
<reference evidence="1" key="1">
    <citation type="submission" date="2020-05" db="EMBL/GenBank/DDBJ databases">
        <title>Large-scale comparative analyses of tick genomes elucidate their genetic diversity and vector capacities.</title>
        <authorList>
            <person name="Jia N."/>
            <person name="Wang J."/>
            <person name="Shi W."/>
            <person name="Du L."/>
            <person name="Sun Y."/>
            <person name="Zhan W."/>
            <person name="Jiang J."/>
            <person name="Wang Q."/>
            <person name="Zhang B."/>
            <person name="Ji P."/>
            <person name="Sakyi L.B."/>
            <person name="Cui X."/>
            <person name="Yuan T."/>
            <person name="Jiang B."/>
            <person name="Yang W."/>
            <person name="Lam T.T.-Y."/>
            <person name="Chang Q."/>
            <person name="Ding S."/>
            <person name="Wang X."/>
            <person name="Zhu J."/>
            <person name="Ruan X."/>
            <person name="Zhao L."/>
            <person name="Wei J."/>
            <person name="Que T."/>
            <person name="Du C."/>
            <person name="Cheng J."/>
            <person name="Dai P."/>
            <person name="Han X."/>
            <person name="Huang E."/>
            <person name="Gao Y."/>
            <person name="Liu J."/>
            <person name="Shao H."/>
            <person name="Ye R."/>
            <person name="Li L."/>
            <person name="Wei W."/>
            <person name="Wang X."/>
            <person name="Wang C."/>
            <person name="Yang T."/>
            <person name="Huo Q."/>
            <person name="Li W."/>
            <person name="Guo W."/>
            <person name="Chen H."/>
            <person name="Zhou L."/>
            <person name="Ni X."/>
            <person name="Tian J."/>
            <person name="Zhou Y."/>
            <person name="Sheng Y."/>
            <person name="Liu T."/>
            <person name="Pan Y."/>
            <person name="Xia L."/>
            <person name="Li J."/>
            <person name="Zhao F."/>
            <person name="Cao W."/>
        </authorList>
    </citation>
    <scope>NUCLEOTIDE SEQUENCE</scope>
    <source>
        <strain evidence="1">Dsil-2018</strain>
    </source>
</reference>
<comment type="caution">
    <text evidence="1">The sequence shown here is derived from an EMBL/GenBank/DDBJ whole genome shotgun (WGS) entry which is preliminary data.</text>
</comment>
<evidence type="ECO:0000313" key="1">
    <source>
        <dbReference type="EMBL" id="KAH7945913.1"/>
    </source>
</evidence>
<sequence>MAGGAEEQQREQRWRALSDQLLSEPELAFQEQRAHDLICAELTCEGFAVQRNYIFSTGFRAEYQLPPEPAPVEGIAIGLVCEYDALPGLGHACGHNLVAAGTLAAASAIRRRMEEEQVSGRLVVLGVPGSEAPRPCCKSQLLDQGVLSGLTALLALHPTSARDLSCCPGIDQESAGQWLDVRFRGAAALDAAVLSYWVLASRCRGIVSQGGRNPCEPTTRSESQYVLLASDDAQLCERRQTAEDALLGVAKATGCFLECRFGKPRPRPVFSRPLEQLYSAEVQKTGGSPSWLSFSSGQWYGAWSDWGRVSRALPCLRATYTLPEAFGAPHSRAFAEAVSTPHALTATFEAAEALAATALKLFAQRDDTLVAQHRQQQTHAHLPLTRVQ</sequence>
<gene>
    <name evidence="1" type="ORF">HPB49_017076</name>
</gene>
<evidence type="ECO:0000313" key="2">
    <source>
        <dbReference type="Proteomes" id="UP000821865"/>
    </source>
</evidence>
<dbReference type="EMBL" id="CM023475">
    <property type="protein sequence ID" value="KAH7945913.1"/>
    <property type="molecule type" value="Genomic_DNA"/>
</dbReference>
<protein>
    <submittedName>
        <fullName evidence="1">Uncharacterized protein</fullName>
    </submittedName>
</protein>
<keyword evidence="2" id="KW-1185">Reference proteome</keyword>
<dbReference type="Proteomes" id="UP000821865">
    <property type="component" value="Chromosome 6"/>
</dbReference>
<accession>A0ACB8CLQ9</accession>